<sequence length="397" mass="41795">MLIANEHPDHGKPLDAADAATLGVAAASEVERFLAYREGHKPTPLVTLPGLARALGVAAISIKDEGHRLGLGSFKALGGSYAVIRLVVEEASRRHGRTIDISEFRSPEVRAVAAGLTVACATDGNHGRSVAQGAELVGANCVIFVHAGVSAERVEAIARYGAKMVRVAGNYDDSVAEAARVANENGWIIVSDTSWPGYERIPGLVMQGYTALLREALRELPEPPTHVFVQAGVGGIAAAVAGHFSVVFGTQRPFFVVVDPSRAACLFESARAGQPVKIAHGEPTIMAMLECYQPSLIAWRVLSRTADAFMTVEEEDAVAAMIQLARPSDGDQPIVAGESGGVGLAGLVRARADETSREIIRLGSDARVLLINTEGATDPDRYHELTGLDPATVGQAT</sequence>
<dbReference type="SUPFAM" id="SSF53686">
    <property type="entry name" value="Tryptophan synthase beta subunit-like PLP-dependent enzymes"/>
    <property type="match status" value="1"/>
</dbReference>
<dbReference type="STRING" id="460265.Mnod_5649"/>
<dbReference type="GO" id="GO:0008838">
    <property type="term" value="F:diaminopropionate ammonia-lyase activity"/>
    <property type="evidence" value="ECO:0007669"/>
    <property type="project" value="InterPro"/>
</dbReference>
<dbReference type="eggNOG" id="COG1171">
    <property type="taxonomic scope" value="Bacteria"/>
</dbReference>
<evidence type="ECO:0000313" key="5">
    <source>
        <dbReference type="Proteomes" id="UP000008207"/>
    </source>
</evidence>
<keyword evidence="4" id="KW-0456">Lyase</keyword>
<organism evidence="4 5">
    <name type="scientific">Methylobacterium nodulans (strain LMG 21967 / CNCM I-2342 / ORS 2060)</name>
    <dbReference type="NCBI Taxonomy" id="460265"/>
    <lineage>
        <taxon>Bacteria</taxon>
        <taxon>Pseudomonadati</taxon>
        <taxon>Pseudomonadota</taxon>
        <taxon>Alphaproteobacteria</taxon>
        <taxon>Hyphomicrobiales</taxon>
        <taxon>Methylobacteriaceae</taxon>
        <taxon>Methylobacterium</taxon>
    </lineage>
</organism>
<name>B8IQH7_METNO</name>
<dbReference type="KEGG" id="mno:Mnod_5649"/>
<keyword evidence="5" id="KW-1185">Reference proteome</keyword>
<accession>B8IQH7</accession>
<dbReference type="EMBL" id="CP001349">
    <property type="protein sequence ID" value="ACL60489.1"/>
    <property type="molecule type" value="Genomic_DNA"/>
</dbReference>
<dbReference type="NCBIfam" id="TIGR01747">
    <property type="entry name" value="diampropi_NH3ly"/>
    <property type="match status" value="1"/>
</dbReference>
<feature type="domain" description="Tryptophan synthase beta chain-like PALP" evidence="3">
    <location>
        <begin position="38"/>
        <end position="354"/>
    </location>
</feature>
<evidence type="ECO:0000256" key="2">
    <source>
        <dbReference type="ARBA" id="ARBA00022898"/>
    </source>
</evidence>
<dbReference type="NCBIfam" id="NF006058">
    <property type="entry name" value="PRK08206.1"/>
    <property type="match status" value="1"/>
</dbReference>
<dbReference type="Pfam" id="PF00291">
    <property type="entry name" value="PALP"/>
    <property type="match status" value="1"/>
</dbReference>
<dbReference type="HOGENOM" id="CLU_021802_8_0_5"/>
<comment type="cofactor">
    <cofactor evidence="1">
        <name>pyridoxal 5'-phosphate</name>
        <dbReference type="ChEBI" id="CHEBI:597326"/>
    </cofactor>
</comment>
<proteinExistence type="predicted"/>
<dbReference type="InterPro" id="IPR036052">
    <property type="entry name" value="TrpB-like_PALP_sf"/>
</dbReference>
<dbReference type="PANTHER" id="PTHR42937:SF1">
    <property type="entry name" value="DIAMINOPROPIONATE AMMONIA-LYASE"/>
    <property type="match status" value="1"/>
</dbReference>
<dbReference type="InterPro" id="IPR001926">
    <property type="entry name" value="TrpB-like_PALP"/>
</dbReference>
<evidence type="ECO:0000256" key="1">
    <source>
        <dbReference type="ARBA" id="ARBA00001933"/>
    </source>
</evidence>
<keyword evidence="2" id="KW-0663">Pyridoxal phosphate</keyword>
<dbReference type="PANTHER" id="PTHR42937">
    <property type="match status" value="1"/>
</dbReference>
<evidence type="ECO:0000313" key="4">
    <source>
        <dbReference type="EMBL" id="ACL60489.1"/>
    </source>
</evidence>
<reference evidence="4 5" key="1">
    <citation type="submission" date="2009-01" db="EMBL/GenBank/DDBJ databases">
        <title>Complete sequence of chromosome of Methylobacterium nodulans ORS 2060.</title>
        <authorList>
            <consortium name="US DOE Joint Genome Institute"/>
            <person name="Lucas S."/>
            <person name="Copeland A."/>
            <person name="Lapidus A."/>
            <person name="Glavina del Rio T."/>
            <person name="Dalin E."/>
            <person name="Tice H."/>
            <person name="Bruce D."/>
            <person name="Goodwin L."/>
            <person name="Pitluck S."/>
            <person name="Sims D."/>
            <person name="Brettin T."/>
            <person name="Detter J.C."/>
            <person name="Han C."/>
            <person name="Larimer F."/>
            <person name="Land M."/>
            <person name="Hauser L."/>
            <person name="Kyrpides N."/>
            <person name="Ivanova N."/>
            <person name="Marx C.J."/>
            <person name="Richardson P."/>
        </authorList>
    </citation>
    <scope>NUCLEOTIDE SEQUENCE [LARGE SCALE GENOMIC DNA]</scope>
    <source>
        <strain evidence="5">LMG 21967 / CNCM I-2342 / ORS 2060</strain>
    </source>
</reference>
<evidence type="ECO:0000259" key="3">
    <source>
        <dbReference type="Pfam" id="PF00291"/>
    </source>
</evidence>
<dbReference type="Gene3D" id="3.40.50.1100">
    <property type="match status" value="2"/>
</dbReference>
<dbReference type="GO" id="GO:0030170">
    <property type="term" value="F:pyridoxal phosphate binding"/>
    <property type="evidence" value="ECO:0007669"/>
    <property type="project" value="InterPro"/>
</dbReference>
<dbReference type="Proteomes" id="UP000008207">
    <property type="component" value="Chromosome"/>
</dbReference>
<dbReference type="InterPro" id="IPR010081">
    <property type="entry name" value="DiNH2opropionate_NH3_lyase"/>
</dbReference>
<dbReference type="OrthoDB" id="34584at2"/>
<dbReference type="AlphaFoldDB" id="B8IQH7"/>
<dbReference type="RefSeq" id="WP_015932091.1">
    <property type="nucleotide sequence ID" value="NC_011894.1"/>
</dbReference>
<gene>
    <name evidence="4" type="ordered locus">Mnod_5649</name>
</gene>
<protein>
    <submittedName>
        <fullName evidence="4">Diaminopropionate ammonia-lyase</fullName>
    </submittedName>
</protein>